<dbReference type="InterPro" id="IPR050698">
    <property type="entry name" value="MBL"/>
</dbReference>
<feature type="domain" description="Beta-Casp" evidence="3">
    <location>
        <begin position="250"/>
        <end position="378"/>
    </location>
</feature>
<sequence length="463" mass="51035">MSTHTITFLGGVESVTGSRFLLETDNFKLLVEAGMFQGLKELRLKNWEPFPINPAEINAIIITHAHLDHSGYLPRLVRDGFNGKIYLTQDTAKLVEIVLRDSARIQMEDAKYAEKKGYSKHEKPEALYNLEDANKTITKFAPIKFHEQVEIAPSISATFHRSGHILGSSVVEVLLDGKRIVFSGDLGRSQHPLLNPPDPMVSGAVDAVIMESTYGDRKHEDTQFLLEQTINKCVQRNGSILIPAFAVDRTEVILMILKRLVKENKIPNLPIFVDSPMALASLNIYKMAMQNGSTDIKQELLDSVKFDDPFNPGNLKGAETVEESKALNDPSKSCIIISASGMGSGGRVVHHLENMLPHSEHAVILIGYQAEGTRGRALVEGAKSVKMHGKQVSVFAEIVQIQGLSVHADADEVCEWLGTNKTAPTHTFIVHGEPASSAAMAEKINSQLGWNTVVPKLNQKFYL</sequence>
<dbReference type="Gene3D" id="3.60.15.10">
    <property type="entry name" value="Ribonuclease Z/Hydroxyacylglutathione hydrolase-like"/>
    <property type="match status" value="1"/>
</dbReference>
<dbReference type="GO" id="GO:0016787">
    <property type="term" value="F:hydrolase activity"/>
    <property type="evidence" value="ECO:0007669"/>
    <property type="project" value="UniProtKB-KW"/>
</dbReference>
<dbReference type="InterPro" id="IPR001279">
    <property type="entry name" value="Metallo-B-lactamas"/>
</dbReference>
<dbReference type="PANTHER" id="PTHR11203">
    <property type="entry name" value="CLEAVAGE AND POLYADENYLATION SPECIFICITY FACTOR FAMILY MEMBER"/>
    <property type="match status" value="1"/>
</dbReference>
<dbReference type="InterPro" id="IPR022712">
    <property type="entry name" value="Beta_Casp"/>
</dbReference>
<dbReference type="Pfam" id="PF10996">
    <property type="entry name" value="Beta-Casp"/>
    <property type="match status" value="1"/>
</dbReference>
<dbReference type="InterPro" id="IPR011108">
    <property type="entry name" value="RMMBL"/>
</dbReference>
<dbReference type="PANTHER" id="PTHR11203:SF37">
    <property type="entry name" value="INTEGRATOR COMPLEX SUBUNIT 11"/>
    <property type="match status" value="1"/>
</dbReference>
<dbReference type="EMBL" id="CAEZWN010000019">
    <property type="protein sequence ID" value="CAB4651144.1"/>
    <property type="molecule type" value="Genomic_DNA"/>
</dbReference>
<name>A0A6J6CTP1_9ZZZZ</name>
<evidence type="ECO:0000259" key="2">
    <source>
        <dbReference type="SMART" id="SM00849"/>
    </source>
</evidence>
<evidence type="ECO:0000256" key="1">
    <source>
        <dbReference type="ARBA" id="ARBA00022801"/>
    </source>
</evidence>
<keyword evidence="1" id="KW-0378">Hydrolase</keyword>
<gene>
    <name evidence="5" type="ORF">UFOPK1509_00546</name>
    <name evidence="6" type="ORF">UFOPK2252_00350</name>
    <name evidence="4" type="ORF">UFOPK4171_00580</name>
</gene>
<feature type="domain" description="Metallo-beta-lactamase" evidence="2">
    <location>
        <begin position="16"/>
        <end position="219"/>
    </location>
</feature>
<dbReference type="SMART" id="SM00849">
    <property type="entry name" value="Lactamase_B"/>
    <property type="match status" value="1"/>
</dbReference>
<dbReference type="EMBL" id="CAESAM010000040">
    <property type="protein sequence ID" value="CAB4338816.1"/>
    <property type="molecule type" value="Genomic_DNA"/>
</dbReference>
<dbReference type="EMBL" id="CAEZSY010000067">
    <property type="protein sequence ID" value="CAB4554822.1"/>
    <property type="molecule type" value="Genomic_DNA"/>
</dbReference>
<dbReference type="Pfam" id="PF07521">
    <property type="entry name" value="RMMBL"/>
    <property type="match status" value="1"/>
</dbReference>
<dbReference type="CDD" id="cd16295">
    <property type="entry name" value="TTHA0252-CPSF-like_MBL-fold"/>
    <property type="match status" value="1"/>
</dbReference>
<evidence type="ECO:0000313" key="6">
    <source>
        <dbReference type="EMBL" id="CAB4651144.1"/>
    </source>
</evidence>
<dbReference type="AlphaFoldDB" id="A0A6J6CTP1"/>
<evidence type="ECO:0000259" key="3">
    <source>
        <dbReference type="SMART" id="SM01027"/>
    </source>
</evidence>
<dbReference type="Gene3D" id="3.40.50.10890">
    <property type="match status" value="1"/>
</dbReference>
<protein>
    <submittedName>
        <fullName evidence="5">Unannotated protein</fullName>
    </submittedName>
</protein>
<reference evidence="5" key="1">
    <citation type="submission" date="2020-05" db="EMBL/GenBank/DDBJ databases">
        <authorList>
            <person name="Chiriac C."/>
            <person name="Salcher M."/>
            <person name="Ghai R."/>
            <person name="Kavagutti S V."/>
        </authorList>
    </citation>
    <scope>NUCLEOTIDE SEQUENCE</scope>
</reference>
<dbReference type="SMART" id="SM01027">
    <property type="entry name" value="Beta-Casp"/>
    <property type="match status" value="1"/>
</dbReference>
<dbReference type="SUPFAM" id="SSF56281">
    <property type="entry name" value="Metallo-hydrolase/oxidoreductase"/>
    <property type="match status" value="1"/>
</dbReference>
<dbReference type="GO" id="GO:0004521">
    <property type="term" value="F:RNA endonuclease activity"/>
    <property type="evidence" value="ECO:0007669"/>
    <property type="project" value="TreeGrafter"/>
</dbReference>
<evidence type="ECO:0000313" key="4">
    <source>
        <dbReference type="EMBL" id="CAB4338816.1"/>
    </source>
</evidence>
<organism evidence="5">
    <name type="scientific">freshwater metagenome</name>
    <dbReference type="NCBI Taxonomy" id="449393"/>
    <lineage>
        <taxon>unclassified sequences</taxon>
        <taxon>metagenomes</taxon>
        <taxon>ecological metagenomes</taxon>
    </lineage>
</organism>
<proteinExistence type="predicted"/>
<dbReference type="InterPro" id="IPR036866">
    <property type="entry name" value="RibonucZ/Hydroxyglut_hydro"/>
</dbReference>
<evidence type="ECO:0000313" key="5">
    <source>
        <dbReference type="EMBL" id="CAB4554822.1"/>
    </source>
</evidence>
<dbReference type="Pfam" id="PF00753">
    <property type="entry name" value="Lactamase_B"/>
    <property type="match status" value="1"/>
</dbReference>
<accession>A0A6J6CTP1</accession>